<keyword evidence="3" id="KW-0813">Transport</keyword>
<keyword evidence="11" id="KW-1185">Reference proteome</keyword>
<dbReference type="Pfam" id="PF02321">
    <property type="entry name" value="OEP"/>
    <property type="match status" value="2"/>
</dbReference>
<comment type="similarity">
    <text evidence="2">Belongs to the outer membrane factor (OMF) (TC 1.B.17) family.</text>
</comment>
<dbReference type="InterPro" id="IPR010130">
    <property type="entry name" value="T1SS_OMP_TolC"/>
</dbReference>
<evidence type="ECO:0000256" key="2">
    <source>
        <dbReference type="ARBA" id="ARBA00007613"/>
    </source>
</evidence>
<dbReference type="OrthoDB" id="9813458at2"/>
<dbReference type="GO" id="GO:0015562">
    <property type="term" value="F:efflux transmembrane transporter activity"/>
    <property type="evidence" value="ECO:0007669"/>
    <property type="project" value="InterPro"/>
</dbReference>
<evidence type="ECO:0000313" key="10">
    <source>
        <dbReference type="EMBL" id="TDQ48392.1"/>
    </source>
</evidence>
<dbReference type="PANTHER" id="PTHR30026">
    <property type="entry name" value="OUTER MEMBRANE PROTEIN TOLC"/>
    <property type="match status" value="1"/>
</dbReference>
<keyword evidence="6" id="KW-0472">Membrane</keyword>
<dbReference type="PANTHER" id="PTHR30026:SF20">
    <property type="entry name" value="OUTER MEMBRANE PROTEIN TOLC"/>
    <property type="match status" value="1"/>
</dbReference>
<dbReference type="NCBIfam" id="TIGR01844">
    <property type="entry name" value="type_I_sec_TolC"/>
    <property type="match status" value="1"/>
</dbReference>
<evidence type="ECO:0000256" key="6">
    <source>
        <dbReference type="ARBA" id="ARBA00023136"/>
    </source>
</evidence>
<evidence type="ECO:0000256" key="7">
    <source>
        <dbReference type="ARBA" id="ARBA00023237"/>
    </source>
</evidence>
<evidence type="ECO:0000256" key="8">
    <source>
        <dbReference type="SAM" id="MobiDB-lite"/>
    </source>
</evidence>
<feature type="chain" id="PRO_5020697197" evidence="9">
    <location>
        <begin position="23"/>
        <end position="454"/>
    </location>
</feature>
<sequence>MPKSVLTPIAAALTLFIGTAHAENLAEVFNAAVKNDPQFLAAQSRRDAAQENITQARATLLPQITGTVSASRTENTSSGTQILGGVPFPSAENTTTTDAESLSLSLNQQIYHHDTWINLSQTEKRVEQAELSLKGEAQNLVTRVAQAYFDVLAAQDGVEFSSAELEAVGKQLEQTNQRFQVGLIAITDVHEAQARYDQTQANLIAAQNTLDNAWEALRQITGQYYQDISSLNPKFPMSKPDPASADDWIRVAGENNLTLQSQRLAVDIARQEIKRNFAGHLPTLDLSASYTDSSSDGDNETATGTSQFDNQGENYRVGVTLTIPIFSGLRTSSQTTQAEHNFEVSTQDLERTHRQVIRDSKSAYLGLNASVSSVRALEQAEVSAQSALEATQAGFDVGTRTIVDVLQATSNLFQAKRNLQRARYDYVLNTLRLKAAAGTITEQDIMTVNSWLQP</sequence>
<dbReference type="Gene3D" id="1.20.1600.10">
    <property type="entry name" value="Outer membrane efflux proteins (OEP)"/>
    <property type="match status" value="1"/>
</dbReference>
<keyword evidence="7" id="KW-0998">Cell outer membrane</keyword>
<comment type="caution">
    <text evidence="10">The sequence shown here is derived from an EMBL/GenBank/DDBJ whole genome shotgun (WGS) entry which is preliminary data.</text>
</comment>
<reference evidence="10 11" key="1">
    <citation type="submission" date="2019-03" db="EMBL/GenBank/DDBJ databases">
        <title>Genomic Encyclopedia of Type Strains, Phase IV (KMG-IV): sequencing the most valuable type-strain genomes for metagenomic binning, comparative biology and taxonomic classification.</title>
        <authorList>
            <person name="Goeker M."/>
        </authorList>
    </citation>
    <scope>NUCLEOTIDE SEQUENCE [LARGE SCALE GENOMIC DNA]</scope>
    <source>
        <strain evidence="10 11">DSM 103792</strain>
    </source>
</reference>
<protein>
    <submittedName>
        <fullName evidence="10">Outer membrane protein</fullName>
    </submittedName>
</protein>
<dbReference type="GO" id="GO:0015288">
    <property type="term" value="F:porin activity"/>
    <property type="evidence" value="ECO:0007669"/>
    <property type="project" value="TreeGrafter"/>
</dbReference>
<dbReference type="EMBL" id="SNYM01000007">
    <property type="protein sequence ID" value="TDQ48392.1"/>
    <property type="molecule type" value="Genomic_DNA"/>
</dbReference>
<feature type="compositionally biased region" description="Polar residues" evidence="8">
    <location>
        <begin position="71"/>
        <end position="81"/>
    </location>
</feature>
<proteinExistence type="inferred from homology"/>
<name>A0A4R6UNK2_9GAMM</name>
<dbReference type="AlphaFoldDB" id="A0A4R6UNK2"/>
<feature type="signal peptide" evidence="9">
    <location>
        <begin position="1"/>
        <end position="22"/>
    </location>
</feature>
<evidence type="ECO:0000256" key="1">
    <source>
        <dbReference type="ARBA" id="ARBA00004442"/>
    </source>
</evidence>
<dbReference type="GO" id="GO:0009279">
    <property type="term" value="C:cell outer membrane"/>
    <property type="evidence" value="ECO:0007669"/>
    <property type="project" value="UniProtKB-SubCell"/>
</dbReference>
<keyword evidence="4" id="KW-1134">Transmembrane beta strand</keyword>
<evidence type="ECO:0000256" key="3">
    <source>
        <dbReference type="ARBA" id="ARBA00022448"/>
    </source>
</evidence>
<dbReference type="GO" id="GO:1990281">
    <property type="term" value="C:efflux pump complex"/>
    <property type="evidence" value="ECO:0007669"/>
    <property type="project" value="TreeGrafter"/>
</dbReference>
<organism evidence="10 11">
    <name type="scientific">Permianibacter aggregans</name>
    <dbReference type="NCBI Taxonomy" id="1510150"/>
    <lineage>
        <taxon>Bacteria</taxon>
        <taxon>Pseudomonadati</taxon>
        <taxon>Pseudomonadota</taxon>
        <taxon>Gammaproteobacteria</taxon>
        <taxon>Pseudomonadales</taxon>
        <taxon>Pseudomonadaceae</taxon>
        <taxon>Permianibacter</taxon>
    </lineage>
</organism>
<dbReference type="InterPro" id="IPR051906">
    <property type="entry name" value="TolC-like"/>
</dbReference>
<keyword evidence="9" id="KW-0732">Signal</keyword>
<dbReference type="SUPFAM" id="SSF56954">
    <property type="entry name" value="Outer membrane efflux proteins (OEP)"/>
    <property type="match status" value="1"/>
</dbReference>
<keyword evidence="5" id="KW-0812">Transmembrane</keyword>
<comment type="subcellular location">
    <subcellularLocation>
        <location evidence="1">Cell outer membrane</location>
    </subcellularLocation>
</comment>
<gene>
    <name evidence="10" type="ORF">EV696_107128</name>
</gene>
<dbReference type="Proteomes" id="UP000295375">
    <property type="component" value="Unassembled WGS sequence"/>
</dbReference>
<evidence type="ECO:0000256" key="5">
    <source>
        <dbReference type="ARBA" id="ARBA00022692"/>
    </source>
</evidence>
<evidence type="ECO:0000256" key="4">
    <source>
        <dbReference type="ARBA" id="ARBA00022452"/>
    </source>
</evidence>
<dbReference type="RefSeq" id="WP_133590255.1">
    <property type="nucleotide sequence ID" value="NZ_CP037953.1"/>
</dbReference>
<feature type="region of interest" description="Disordered" evidence="8">
    <location>
        <begin position="289"/>
        <end position="311"/>
    </location>
</feature>
<evidence type="ECO:0000256" key="9">
    <source>
        <dbReference type="SAM" id="SignalP"/>
    </source>
</evidence>
<feature type="region of interest" description="Disordered" evidence="8">
    <location>
        <begin position="71"/>
        <end position="94"/>
    </location>
</feature>
<evidence type="ECO:0000313" key="11">
    <source>
        <dbReference type="Proteomes" id="UP000295375"/>
    </source>
</evidence>
<dbReference type="InterPro" id="IPR003423">
    <property type="entry name" value="OMP_efflux"/>
</dbReference>
<accession>A0A4R6UNK2</accession>